<name>A0A6H1U2X5_9CYAN</name>
<gene>
    <name evidence="1" type="ORF">HCG48_22355</name>
</gene>
<dbReference type="Proteomes" id="UP000500857">
    <property type="component" value="Chromosome"/>
</dbReference>
<accession>A0A6H1U2X5</accession>
<proteinExistence type="predicted"/>
<dbReference type="AlphaFoldDB" id="A0A6H1U2X5"/>
<dbReference type="KEGG" id="oxy:HCG48_22355"/>
<evidence type="ECO:0000313" key="2">
    <source>
        <dbReference type="Proteomes" id="UP000500857"/>
    </source>
</evidence>
<dbReference type="RefSeq" id="WP_168571152.1">
    <property type="nucleotide sequence ID" value="NZ_CP051167.1"/>
</dbReference>
<dbReference type="EMBL" id="CP051167">
    <property type="protein sequence ID" value="QIZ73005.1"/>
    <property type="molecule type" value="Genomic_DNA"/>
</dbReference>
<protein>
    <submittedName>
        <fullName evidence="1">Uncharacterized protein</fullName>
    </submittedName>
</protein>
<sequence length="118" mass="13024">MVWSAPRDHHHPTGQLQRVAASPDRAIAAIQLALLWTKIFHRESPGAIVRLAPSCCIYANTAANRDPLSAKFSETERDRYLLALFRDGDFSGNGVQSEVVRLADGLTIALEKAQENLQ</sequence>
<organism evidence="1 2">
    <name type="scientific">Oxynema aestuarii AP17</name>
    <dbReference type="NCBI Taxonomy" id="2064643"/>
    <lineage>
        <taxon>Bacteria</taxon>
        <taxon>Bacillati</taxon>
        <taxon>Cyanobacteriota</taxon>
        <taxon>Cyanophyceae</taxon>
        <taxon>Oscillatoriophycideae</taxon>
        <taxon>Oscillatoriales</taxon>
        <taxon>Oscillatoriaceae</taxon>
        <taxon>Oxynema</taxon>
        <taxon>Oxynema aestuarii</taxon>
    </lineage>
</organism>
<evidence type="ECO:0000313" key="1">
    <source>
        <dbReference type="EMBL" id="QIZ73005.1"/>
    </source>
</evidence>
<reference evidence="1 2" key="1">
    <citation type="submission" date="2020-04" db="EMBL/GenBank/DDBJ databases">
        <authorList>
            <person name="Basu S."/>
            <person name="Maruthanayagam V."/>
            <person name="Chakraborty S."/>
            <person name="Pramanik A."/>
            <person name="Mukherjee J."/>
            <person name="Brink B."/>
        </authorList>
    </citation>
    <scope>NUCLEOTIDE SEQUENCE [LARGE SCALE GENOMIC DNA]</scope>
    <source>
        <strain evidence="1 2">AP17</strain>
    </source>
</reference>
<keyword evidence="2" id="KW-1185">Reference proteome</keyword>